<feature type="transmembrane region" description="Helical" evidence="10">
    <location>
        <begin position="560"/>
        <end position="576"/>
    </location>
</feature>
<keyword evidence="5" id="KW-0297">G-protein coupled receptor</keyword>
<dbReference type="GO" id="GO:0005886">
    <property type="term" value="C:plasma membrane"/>
    <property type="evidence" value="ECO:0007669"/>
    <property type="project" value="UniProtKB-SubCell"/>
</dbReference>
<feature type="transmembrane region" description="Helical" evidence="10">
    <location>
        <begin position="389"/>
        <end position="411"/>
    </location>
</feature>
<feature type="transmembrane region" description="Helical" evidence="10">
    <location>
        <begin position="756"/>
        <end position="775"/>
    </location>
</feature>
<dbReference type="SUPFAM" id="SSF81321">
    <property type="entry name" value="Family A G protein-coupled receptor-like"/>
    <property type="match status" value="4"/>
</dbReference>
<keyword evidence="13" id="KW-1185">Reference proteome</keyword>
<dbReference type="EMBL" id="RCHS01000626">
    <property type="protein sequence ID" value="RMX57635.1"/>
    <property type="molecule type" value="Genomic_DNA"/>
</dbReference>
<dbReference type="GO" id="GO:0004930">
    <property type="term" value="F:G protein-coupled receptor activity"/>
    <property type="evidence" value="ECO:0007669"/>
    <property type="project" value="UniProtKB-KW"/>
</dbReference>
<keyword evidence="6 10" id="KW-0472">Membrane</keyword>
<feature type="transmembrane region" description="Helical" evidence="10">
    <location>
        <begin position="74"/>
        <end position="97"/>
    </location>
</feature>
<reference evidence="12 13" key="1">
    <citation type="journal article" date="2018" name="Sci. Rep.">
        <title>Comparative analysis of the Pocillopora damicornis genome highlights role of immune system in coral evolution.</title>
        <authorList>
            <person name="Cunning R."/>
            <person name="Bay R.A."/>
            <person name="Gillette P."/>
            <person name="Baker A.C."/>
            <person name="Traylor-Knowles N."/>
        </authorList>
    </citation>
    <scope>NUCLEOTIDE SEQUENCE [LARGE SCALE GENOMIC DNA]</scope>
    <source>
        <strain evidence="12">RSMAS</strain>
        <tissue evidence="12">Whole animal</tissue>
    </source>
</reference>
<feature type="transmembrane region" description="Helical" evidence="10">
    <location>
        <begin position="680"/>
        <end position="703"/>
    </location>
</feature>
<keyword evidence="9" id="KW-0807">Transducer</keyword>
<feature type="transmembrane region" description="Helical" evidence="10">
    <location>
        <begin position="502"/>
        <end position="520"/>
    </location>
</feature>
<feature type="transmembrane region" description="Helical" evidence="10">
    <location>
        <begin position="277"/>
        <end position="302"/>
    </location>
</feature>
<comment type="subcellular location">
    <subcellularLocation>
        <location evidence="1">Cell membrane</location>
        <topology evidence="1">Multi-pass membrane protein</topology>
    </subcellularLocation>
</comment>
<evidence type="ECO:0000256" key="2">
    <source>
        <dbReference type="ARBA" id="ARBA00022475"/>
    </source>
</evidence>
<dbReference type="InterPro" id="IPR000276">
    <property type="entry name" value="GPCR_Rhodpsn"/>
</dbReference>
<organism evidence="12 13">
    <name type="scientific">Pocillopora damicornis</name>
    <name type="common">Cauliflower coral</name>
    <name type="synonym">Millepora damicornis</name>
    <dbReference type="NCBI Taxonomy" id="46731"/>
    <lineage>
        <taxon>Eukaryota</taxon>
        <taxon>Metazoa</taxon>
        <taxon>Cnidaria</taxon>
        <taxon>Anthozoa</taxon>
        <taxon>Hexacorallia</taxon>
        <taxon>Scleractinia</taxon>
        <taxon>Astrocoeniina</taxon>
        <taxon>Pocilloporidae</taxon>
        <taxon>Pocillopora</taxon>
    </lineage>
</organism>
<dbReference type="PANTHER" id="PTHR24246:SF27">
    <property type="entry name" value="ADENOSINE RECEPTOR, ISOFORM A"/>
    <property type="match status" value="1"/>
</dbReference>
<feature type="transmembrane region" description="Helical" evidence="10">
    <location>
        <begin position="532"/>
        <end position="554"/>
    </location>
</feature>
<feature type="transmembrane region" description="Helical" evidence="10">
    <location>
        <begin position="724"/>
        <end position="750"/>
    </location>
</feature>
<dbReference type="InterPro" id="IPR017452">
    <property type="entry name" value="GPCR_Rhodpsn_7TM"/>
</dbReference>
<feature type="transmembrane region" description="Helical" evidence="10">
    <location>
        <begin position="193"/>
        <end position="213"/>
    </location>
</feature>
<dbReference type="OrthoDB" id="5985393at2759"/>
<evidence type="ECO:0000313" key="13">
    <source>
        <dbReference type="Proteomes" id="UP000275408"/>
    </source>
</evidence>
<feature type="transmembrane region" description="Helical" evidence="10">
    <location>
        <begin position="345"/>
        <end position="368"/>
    </location>
</feature>
<dbReference type="PANTHER" id="PTHR24246">
    <property type="entry name" value="OLFACTORY RECEPTOR AND ADENOSINE RECEPTOR"/>
    <property type="match status" value="1"/>
</dbReference>
<evidence type="ECO:0000256" key="7">
    <source>
        <dbReference type="ARBA" id="ARBA00023170"/>
    </source>
</evidence>
<accession>A0A3M6UVH2</accession>
<evidence type="ECO:0000256" key="4">
    <source>
        <dbReference type="ARBA" id="ARBA00022989"/>
    </source>
</evidence>
<feature type="transmembrane region" description="Helical" evidence="10">
    <location>
        <begin position="45"/>
        <end position="68"/>
    </location>
</feature>
<evidence type="ECO:0000259" key="11">
    <source>
        <dbReference type="PROSITE" id="PS50262"/>
    </source>
</evidence>
<comment type="caution">
    <text evidence="12">The sequence shown here is derived from an EMBL/GenBank/DDBJ whole genome shotgun (WGS) entry which is preliminary data.</text>
</comment>
<name>A0A3M6UVH2_POCDA</name>
<dbReference type="Pfam" id="PF00001">
    <property type="entry name" value="7tm_1"/>
    <property type="match status" value="3"/>
</dbReference>
<keyword evidence="2" id="KW-1003">Cell membrane</keyword>
<evidence type="ECO:0000256" key="6">
    <source>
        <dbReference type="ARBA" id="ARBA00023136"/>
    </source>
</evidence>
<keyword evidence="8" id="KW-0325">Glycoprotein</keyword>
<dbReference type="PROSITE" id="PS50262">
    <property type="entry name" value="G_PROTEIN_RECEP_F1_2"/>
    <property type="match status" value="3"/>
</dbReference>
<protein>
    <recommendedName>
        <fullName evidence="11">G-protein coupled receptors family 1 profile domain-containing protein</fullName>
    </recommendedName>
</protein>
<dbReference type="Gene3D" id="1.20.1070.10">
    <property type="entry name" value="Rhodopsin 7-helix transmembrane proteins"/>
    <property type="match status" value="4"/>
</dbReference>
<evidence type="ECO:0000256" key="10">
    <source>
        <dbReference type="SAM" id="Phobius"/>
    </source>
</evidence>
<feature type="transmembrane region" description="Helical" evidence="10">
    <location>
        <begin position="596"/>
        <end position="612"/>
    </location>
</feature>
<evidence type="ECO:0000313" key="12">
    <source>
        <dbReference type="EMBL" id="RMX57635.1"/>
    </source>
</evidence>
<feature type="transmembrane region" description="Helical" evidence="10">
    <location>
        <begin position="423"/>
        <end position="443"/>
    </location>
</feature>
<feature type="transmembrane region" description="Helical" evidence="10">
    <location>
        <begin position="117"/>
        <end position="136"/>
    </location>
</feature>
<feature type="domain" description="G-protein coupled receptors family 1 profile" evidence="11">
    <location>
        <begin position="629"/>
        <end position="811"/>
    </location>
</feature>
<feature type="transmembrane region" description="Helical" evidence="10">
    <location>
        <begin position="464"/>
        <end position="482"/>
    </location>
</feature>
<dbReference type="Proteomes" id="UP000275408">
    <property type="component" value="Unassembled WGS sequence"/>
</dbReference>
<feature type="domain" description="G-protein coupled receptors family 1 profile" evidence="11">
    <location>
        <begin position="292"/>
        <end position="521"/>
    </location>
</feature>
<feature type="transmembrane region" description="Helical" evidence="10">
    <location>
        <begin position="148"/>
        <end position="172"/>
    </location>
</feature>
<feature type="transmembrane region" description="Helical" evidence="10">
    <location>
        <begin position="12"/>
        <end position="33"/>
    </location>
</feature>
<keyword evidence="3 10" id="KW-0812">Transmembrane</keyword>
<feature type="transmembrane region" description="Helical" evidence="10">
    <location>
        <begin position="314"/>
        <end position="339"/>
    </location>
</feature>
<dbReference type="PRINTS" id="PR00237">
    <property type="entry name" value="GPCRRHODOPSN"/>
</dbReference>
<evidence type="ECO:0000256" key="5">
    <source>
        <dbReference type="ARBA" id="ARBA00023040"/>
    </source>
</evidence>
<proteinExistence type="predicted"/>
<feature type="transmembrane region" description="Helical" evidence="10">
    <location>
        <begin position="649"/>
        <end position="674"/>
    </location>
</feature>
<keyword evidence="4 10" id="KW-1133">Transmembrane helix</keyword>
<sequence>MDFSTWNVFWSVTFMLMATVITAGNLVTIVIFIKQKFLERTRFLLLSLAMADTFVGTLSVPLYIAVGIRPQDNLLVLVFRCVDVFTGMVSIFTLASISLERMHAIVWPFRHRALKSCFYPCAIGLPWLFGLLGVSSRLLHHLKVISPLMLSVTSNAFLLTPLLLITTSYILIWRKKPHGPQNQIQGDNQNNKLAKTLIVITATFLLTWCPHQIINLIFSFCISCRRSPYAHLVVHIMKIFQFSNSFINVIVYSLRFQEYRQTLLSCASSLIHPQEALLLLVFQCVDVFTGFVSIVTLASILLERIRKLLNRARYLLLSLAIADTCVGAVSAPLYIAVGIHPQEELLVLLFQCVDMFTGMVSIFTLASISVERLHAVLWPFRHCLLTSRFYICVVGIPWVFGLIGVSSRLLYHFRVISSSEFLILTNTFLLTPLLITTTAYVLLWRKLPHRPQNEYQADNHDKKLAKTLFILTAASLITWSPHQVLIIVSAFCKSCRSWPYKVVHIVKILQFINSFTNVIIYSLRISEYRQAFSFALITIKKTALSLPLYIPVGLLNDDKHIVFIPLLIIIITYVLIWRKQHDRLPIEEQEDDPNKILVKSLFIITGTFLPTWGPHQAINIIISFCGTRSWPYLVFYIMKIMQLRNRSHFLLMSLATADLLVGLLSIPVYITFHVHYTTRFFIVVFDCIDMFSGLASIFTVTLISLERMHAISWPLRHRSLSNRVYVAGIALPWILAAMVTSTRLLLHFSIITRCHFVILIIISLSSPLTITICCYRSIWKNIKSRLPNPHRTGSDEKLIKTLINSVVNFIVYPLRINEFKEALTTFHYDFELWFNNETFDIEGDWVQMQREQGTDLFPNALHYVHFCIKRACTENKNHIVIHETASSLF</sequence>
<gene>
    <name evidence="12" type="ORF">pdam_00015900</name>
</gene>
<evidence type="ECO:0000256" key="8">
    <source>
        <dbReference type="ARBA" id="ARBA00023180"/>
    </source>
</evidence>
<keyword evidence="7" id="KW-0675">Receptor</keyword>
<dbReference type="AlphaFoldDB" id="A0A3M6UVH2"/>
<feature type="domain" description="G-protein coupled receptors family 1 profile" evidence="11">
    <location>
        <begin position="24"/>
        <end position="252"/>
    </location>
</feature>
<evidence type="ECO:0000256" key="3">
    <source>
        <dbReference type="ARBA" id="ARBA00022692"/>
    </source>
</evidence>
<feature type="transmembrane region" description="Helical" evidence="10">
    <location>
        <begin position="618"/>
        <end position="637"/>
    </location>
</feature>
<dbReference type="CDD" id="cd00637">
    <property type="entry name" value="7tm_classA_rhodopsin-like"/>
    <property type="match status" value="2"/>
</dbReference>
<evidence type="ECO:0000256" key="9">
    <source>
        <dbReference type="ARBA" id="ARBA00023224"/>
    </source>
</evidence>
<evidence type="ECO:0000256" key="1">
    <source>
        <dbReference type="ARBA" id="ARBA00004651"/>
    </source>
</evidence>